<dbReference type="GO" id="GO:0005789">
    <property type="term" value="C:endoplasmic reticulum membrane"/>
    <property type="evidence" value="ECO:0007669"/>
    <property type="project" value="TreeGrafter"/>
</dbReference>
<organism evidence="5">
    <name type="scientific">Gongylonema pulchrum</name>
    <dbReference type="NCBI Taxonomy" id="637853"/>
    <lineage>
        <taxon>Eukaryota</taxon>
        <taxon>Metazoa</taxon>
        <taxon>Ecdysozoa</taxon>
        <taxon>Nematoda</taxon>
        <taxon>Chromadorea</taxon>
        <taxon>Rhabditida</taxon>
        <taxon>Spirurina</taxon>
        <taxon>Spiruromorpha</taxon>
        <taxon>Spiruroidea</taxon>
        <taxon>Gongylonematidae</taxon>
        <taxon>Gongylonema</taxon>
    </lineage>
</organism>
<dbReference type="AlphaFoldDB" id="A0A183EYR5"/>
<sequence>MLISGECHLDEITFKADKGVFLEGRVMPAVEGVEIRSSHSKDPNVILKGVTDSSGKYRMGPVRNIEDFDIIAEKNGYKFEKTDELGVLRAIKLSQLIRPGEYFLRPILQEYQFEPKSLTININEGELETVSLKGHRFAYRYFSTFE</sequence>
<evidence type="ECO:0000313" key="5">
    <source>
        <dbReference type="WBParaSite" id="GPUH_0002613601-mRNA-1"/>
    </source>
</evidence>
<dbReference type="Proteomes" id="UP000271098">
    <property type="component" value="Unassembled WGS sequence"/>
</dbReference>
<dbReference type="Pfam" id="PF22902">
    <property type="entry name" value="NOMO1-like_9th"/>
    <property type="match status" value="1"/>
</dbReference>
<evidence type="ECO:0000313" key="3">
    <source>
        <dbReference type="EMBL" id="VDN45104.1"/>
    </source>
</evidence>
<name>A0A183EYR5_9BILA</name>
<dbReference type="PANTHER" id="PTHR23303">
    <property type="entry name" value="CARBOXYPEPTIDASE REGULATORY REGION-CONTAINING"/>
    <property type="match status" value="1"/>
</dbReference>
<protein>
    <submittedName>
        <fullName evidence="5">Carboxypeptidase regulatory-like domain-containing protein</fullName>
    </submittedName>
</protein>
<keyword evidence="4" id="KW-1185">Reference proteome</keyword>
<dbReference type="EMBL" id="UYRT01108618">
    <property type="protein sequence ID" value="VDN45104.1"/>
    <property type="molecule type" value="Genomic_DNA"/>
</dbReference>
<keyword evidence="1" id="KW-0732">Signal</keyword>
<dbReference type="InterPro" id="IPR055073">
    <property type="entry name" value="NOMO1-like_9th"/>
</dbReference>
<evidence type="ECO:0000256" key="1">
    <source>
        <dbReference type="ARBA" id="ARBA00022729"/>
    </source>
</evidence>
<dbReference type="OrthoDB" id="10263633at2759"/>
<dbReference type="WBParaSite" id="GPUH_0002613601-mRNA-1">
    <property type="protein sequence ID" value="GPUH_0002613601-mRNA-1"/>
    <property type="gene ID" value="GPUH_0002613601"/>
</dbReference>
<reference evidence="3 4" key="2">
    <citation type="submission" date="2018-11" db="EMBL/GenBank/DDBJ databases">
        <authorList>
            <consortium name="Pathogen Informatics"/>
        </authorList>
    </citation>
    <scope>NUCLEOTIDE SEQUENCE [LARGE SCALE GENOMIC DNA]</scope>
</reference>
<evidence type="ECO:0000259" key="2">
    <source>
        <dbReference type="Pfam" id="PF22902"/>
    </source>
</evidence>
<accession>A0A183EYR5</accession>
<feature type="domain" description="NOMO-like ninth beta-sandwich" evidence="2">
    <location>
        <begin position="18"/>
        <end position="84"/>
    </location>
</feature>
<gene>
    <name evidence="3" type="ORF">GPUH_LOCUS26101</name>
</gene>
<dbReference type="InterPro" id="IPR051417">
    <property type="entry name" value="SDr/BOS_complex"/>
</dbReference>
<reference evidence="5" key="1">
    <citation type="submission" date="2016-06" db="UniProtKB">
        <authorList>
            <consortium name="WormBaseParasite"/>
        </authorList>
    </citation>
    <scope>IDENTIFICATION</scope>
</reference>
<dbReference type="PANTHER" id="PTHR23303:SF14">
    <property type="entry name" value="BOS COMPLEX SUBUNIT NOMO1-RELATED"/>
    <property type="match status" value="1"/>
</dbReference>
<evidence type="ECO:0000313" key="4">
    <source>
        <dbReference type="Proteomes" id="UP000271098"/>
    </source>
</evidence>
<proteinExistence type="predicted"/>